<dbReference type="Proteomes" id="UP000033867">
    <property type="component" value="Unassembled WGS sequence"/>
</dbReference>
<dbReference type="PANTHER" id="PTHR30258">
    <property type="entry name" value="TYPE II SECRETION SYSTEM PROTEIN GSPE-RELATED"/>
    <property type="match status" value="1"/>
</dbReference>
<name>A0A0G1DKH7_9BACT</name>
<evidence type="ECO:0000259" key="4">
    <source>
        <dbReference type="Pfam" id="PF00437"/>
    </source>
</evidence>
<dbReference type="InterPro" id="IPR001482">
    <property type="entry name" value="T2SS/T4SS_dom"/>
</dbReference>
<dbReference type="GO" id="GO:0005524">
    <property type="term" value="F:ATP binding"/>
    <property type="evidence" value="ECO:0007669"/>
    <property type="project" value="UniProtKB-KW"/>
</dbReference>
<organism evidence="5 6">
    <name type="scientific">Candidatus Magasanikbacteria bacterium GW2011_GWE2_42_7</name>
    <dbReference type="NCBI Taxonomy" id="1619052"/>
    <lineage>
        <taxon>Bacteria</taxon>
        <taxon>Candidatus Magasanikiibacteriota</taxon>
    </lineage>
</organism>
<dbReference type="SUPFAM" id="SSF52540">
    <property type="entry name" value="P-loop containing nucleoside triphosphate hydrolases"/>
    <property type="match status" value="1"/>
</dbReference>
<dbReference type="EMBL" id="LCEK01000031">
    <property type="protein sequence ID" value="KKS71371.1"/>
    <property type="molecule type" value="Genomic_DNA"/>
</dbReference>
<gene>
    <name evidence="5" type="ORF">UV42_C0031G0020</name>
</gene>
<keyword evidence="3" id="KW-0067">ATP-binding</keyword>
<dbReference type="AlphaFoldDB" id="A0A0G1DKH7"/>
<feature type="domain" description="Bacterial type II secretion system protein E" evidence="4">
    <location>
        <begin position="34"/>
        <end position="112"/>
    </location>
</feature>
<reference evidence="5 6" key="1">
    <citation type="journal article" date="2015" name="Nature">
        <title>rRNA introns, odd ribosomes, and small enigmatic genomes across a large radiation of phyla.</title>
        <authorList>
            <person name="Brown C.T."/>
            <person name="Hug L.A."/>
            <person name="Thomas B.C."/>
            <person name="Sharon I."/>
            <person name="Castelle C.J."/>
            <person name="Singh A."/>
            <person name="Wilkins M.J."/>
            <person name="Williams K.H."/>
            <person name="Banfield J.F."/>
        </authorList>
    </citation>
    <scope>NUCLEOTIDE SEQUENCE [LARGE SCALE GENOMIC DNA]</scope>
</reference>
<comment type="similarity">
    <text evidence="1">Belongs to the GSP E family.</text>
</comment>
<evidence type="ECO:0000256" key="2">
    <source>
        <dbReference type="ARBA" id="ARBA00022741"/>
    </source>
</evidence>
<comment type="caution">
    <text evidence="5">The sequence shown here is derived from an EMBL/GenBank/DDBJ whole genome shotgun (WGS) entry which is preliminary data.</text>
</comment>
<feature type="non-terminal residue" evidence="5">
    <location>
        <position position="1"/>
    </location>
</feature>
<evidence type="ECO:0000256" key="1">
    <source>
        <dbReference type="ARBA" id="ARBA00006611"/>
    </source>
</evidence>
<proteinExistence type="inferred from homology"/>
<dbReference type="Gene3D" id="3.40.50.300">
    <property type="entry name" value="P-loop containing nucleotide triphosphate hydrolases"/>
    <property type="match status" value="1"/>
</dbReference>
<dbReference type="InterPro" id="IPR027417">
    <property type="entry name" value="P-loop_NTPase"/>
</dbReference>
<dbReference type="PANTHER" id="PTHR30258:SF3">
    <property type="entry name" value="SLL1921 PROTEIN"/>
    <property type="match status" value="1"/>
</dbReference>
<dbReference type="Pfam" id="PF00437">
    <property type="entry name" value="T2SSE"/>
    <property type="match status" value="1"/>
</dbReference>
<evidence type="ECO:0000313" key="5">
    <source>
        <dbReference type="EMBL" id="KKS71371.1"/>
    </source>
</evidence>
<evidence type="ECO:0000256" key="3">
    <source>
        <dbReference type="ARBA" id="ARBA00022840"/>
    </source>
</evidence>
<dbReference type="GO" id="GO:0016887">
    <property type="term" value="F:ATP hydrolysis activity"/>
    <property type="evidence" value="ECO:0007669"/>
    <property type="project" value="TreeGrafter"/>
</dbReference>
<protein>
    <submittedName>
        <fullName evidence="5">Type II secretion system protein E</fullName>
    </submittedName>
</protein>
<evidence type="ECO:0000313" key="6">
    <source>
        <dbReference type="Proteomes" id="UP000033867"/>
    </source>
</evidence>
<dbReference type="GO" id="GO:0005886">
    <property type="term" value="C:plasma membrane"/>
    <property type="evidence" value="ECO:0007669"/>
    <property type="project" value="TreeGrafter"/>
</dbReference>
<keyword evidence="2" id="KW-0547">Nucleotide-binding</keyword>
<accession>A0A0G1DKH7</accession>
<sequence>NDAITLMRLLYDDKEDTDIFIENVLWAAEKKLSSIEFYHAPGCKKCNQTGYKGRIGIYEVLDVDAGVADLINKHGTAPEIQEYAVTHGMITMFEDGLVKAKRGITSIEEVLRVTRE</sequence>